<dbReference type="KEGG" id="gyu:FE374_03975"/>
<gene>
    <name evidence="5" type="ORF">FE374_03975</name>
</gene>
<dbReference type="RefSeq" id="WP_139927343.1">
    <property type="nucleotide sequence ID" value="NZ_CP040915.1"/>
</dbReference>
<evidence type="ECO:0000256" key="2">
    <source>
        <dbReference type="ARBA" id="ARBA00022676"/>
    </source>
</evidence>
<protein>
    <recommendedName>
        <fullName evidence="1">D-inositol 3-phosphate glycosyltransferase</fullName>
    </recommendedName>
</protein>
<organism evidence="5 6">
    <name type="scientific">Georgenia yuyongxinii</name>
    <dbReference type="NCBI Taxonomy" id="2589797"/>
    <lineage>
        <taxon>Bacteria</taxon>
        <taxon>Bacillati</taxon>
        <taxon>Actinomycetota</taxon>
        <taxon>Actinomycetes</taxon>
        <taxon>Micrococcales</taxon>
        <taxon>Bogoriellaceae</taxon>
        <taxon>Georgenia</taxon>
    </lineage>
</organism>
<name>A0A5B8C2Y6_9MICO</name>
<dbReference type="Proteomes" id="UP000314616">
    <property type="component" value="Chromosome"/>
</dbReference>
<keyword evidence="2" id="KW-0328">Glycosyltransferase</keyword>
<dbReference type="Pfam" id="PF13579">
    <property type="entry name" value="Glyco_trans_4_4"/>
    <property type="match status" value="1"/>
</dbReference>
<dbReference type="InterPro" id="IPR050194">
    <property type="entry name" value="Glycosyltransferase_grp1"/>
</dbReference>
<reference evidence="5 6" key="1">
    <citation type="submission" date="2019-05" db="EMBL/GenBank/DDBJ databases">
        <title>Georgenia *** sp. nov., and Georgenia *** sp. nov., isolated from the intestinal contents of plateau pika (Ochotona curzoniae) in the Qinghai-Tibet plateau of China.</title>
        <authorList>
            <person name="Tian Z."/>
        </authorList>
    </citation>
    <scope>NUCLEOTIDE SEQUENCE [LARGE SCALE GENOMIC DNA]</scope>
    <source>
        <strain evidence="5 6">Z443</strain>
    </source>
</reference>
<evidence type="ECO:0000313" key="5">
    <source>
        <dbReference type="EMBL" id="QDC23901.1"/>
    </source>
</evidence>
<dbReference type="PANTHER" id="PTHR45947">
    <property type="entry name" value="SULFOQUINOVOSYL TRANSFERASE SQD2"/>
    <property type="match status" value="1"/>
</dbReference>
<dbReference type="GO" id="GO:1901137">
    <property type="term" value="P:carbohydrate derivative biosynthetic process"/>
    <property type="evidence" value="ECO:0007669"/>
    <property type="project" value="UniProtKB-ARBA"/>
</dbReference>
<dbReference type="Gene3D" id="3.40.50.2000">
    <property type="entry name" value="Glycogen Phosphorylase B"/>
    <property type="match status" value="2"/>
</dbReference>
<evidence type="ECO:0000313" key="6">
    <source>
        <dbReference type="Proteomes" id="UP000314616"/>
    </source>
</evidence>
<keyword evidence="3 5" id="KW-0808">Transferase</keyword>
<feature type="domain" description="Glycosyltransferase subfamily 4-like N-terminal" evidence="4">
    <location>
        <begin position="35"/>
        <end position="211"/>
    </location>
</feature>
<dbReference type="AlphaFoldDB" id="A0A5B8C2Y6"/>
<evidence type="ECO:0000256" key="3">
    <source>
        <dbReference type="ARBA" id="ARBA00022679"/>
    </source>
</evidence>
<evidence type="ECO:0000256" key="1">
    <source>
        <dbReference type="ARBA" id="ARBA00021292"/>
    </source>
</evidence>
<dbReference type="SUPFAM" id="SSF53756">
    <property type="entry name" value="UDP-Glycosyltransferase/glycogen phosphorylase"/>
    <property type="match status" value="1"/>
</dbReference>
<accession>A0A5B8C2Y6</accession>
<dbReference type="OrthoDB" id="3180470at2"/>
<dbReference type="CDD" id="cd03794">
    <property type="entry name" value="GT4_WbuB-like"/>
    <property type="match status" value="1"/>
</dbReference>
<dbReference type="PANTHER" id="PTHR45947:SF3">
    <property type="entry name" value="SULFOQUINOVOSYL TRANSFERASE SQD2"/>
    <property type="match status" value="1"/>
</dbReference>
<dbReference type="Pfam" id="PF13692">
    <property type="entry name" value="Glyco_trans_1_4"/>
    <property type="match status" value="1"/>
</dbReference>
<dbReference type="GO" id="GO:0016758">
    <property type="term" value="F:hexosyltransferase activity"/>
    <property type="evidence" value="ECO:0007669"/>
    <property type="project" value="TreeGrafter"/>
</dbReference>
<proteinExistence type="predicted"/>
<dbReference type="EMBL" id="CP040915">
    <property type="protein sequence ID" value="QDC23901.1"/>
    <property type="molecule type" value="Genomic_DNA"/>
</dbReference>
<sequence>MTIQLAGRPEADRPAALAGLRVCIVGLHYAPETTGNAPYTTALARCLSAAGGEVHVVTGVPHYPQWAIQDERYRRGLRWCERDGEVRLTRLRHAVPAVPDLAGRSRLEATFAVQAAREVAHDRSDVVIAVTPMLSALSAAVAAGRGRPVGVLVQDLTGQGAQESGLASGTAARLIARAEVALLRRASLVGVITPRFGSLLAGAGLDPGRIVDLANFTHVKAMEVSRDDARRRLGWPTDRFLVVHAGNMGVKQGLETVVDAARLAQSAASNVYFVMVGAGSRREAVERQARGVDRITFVDPVSEDVFPYVLAAADVLLVNEKPGVKEMSLPSKLTSYASAHRPILAAVDAGGITASVLAEHGAAELTPAGAAGAMLESLQRLSHEPARRRRLADAAAELGRTRFGAAAAATRYRKFARRLADECS</sequence>
<dbReference type="InterPro" id="IPR028098">
    <property type="entry name" value="Glyco_trans_4-like_N"/>
</dbReference>
<evidence type="ECO:0000259" key="4">
    <source>
        <dbReference type="Pfam" id="PF13579"/>
    </source>
</evidence>